<keyword evidence="3" id="KW-1185">Reference proteome</keyword>
<dbReference type="AlphaFoldDB" id="A0A397U279"/>
<dbReference type="Proteomes" id="UP000266673">
    <property type="component" value="Unassembled WGS sequence"/>
</dbReference>
<accession>A0A397U279</accession>
<dbReference type="EMBL" id="QKWP01002562">
    <property type="protein sequence ID" value="RIB02879.1"/>
    <property type="molecule type" value="Genomic_DNA"/>
</dbReference>
<evidence type="ECO:0000313" key="3">
    <source>
        <dbReference type="Proteomes" id="UP000266673"/>
    </source>
</evidence>
<evidence type="ECO:0000313" key="2">
    <source>
        <dbReference type="EMBL" id="RIB02879.1"/>
    </source>
</evidence>
<name>A0A397U279_9GLOM</name>
<protein>
    <submittedName>
        <fullName evidence="2">Uncharacterized protein</fullName>
    </submittedName>
</protein>
<evidence type="ECO:0000256" key="1">
    <source>
        <dbReference type="SAM" id="Phobius"/>
    </source>
</evidence>
<keyword evidence="1" id="KW-1133">Transmembrane helix</keyword>
<proteinExistence type="predicted"/>
<reference evidence="2 3" key="1">
    <citation type="submission" date="2018-06" db="EMBL/GenBank/DDBJ databases">
        <title>Comparative genomics reveals the genomic features of Rhizophagus irregularis, R. cerebriforme, R. diaphanum and Gigaspora rosea, and their symbiotic lifestyle signature.</title>
        <authorList>
            <person name="Morin E."/>
            <person name="San Clemente H."/>
            <person name="Chen E.C.H."/>
            <person name="De La Providencia I."/>
            <person name="Hainaut M."/>
            <person name="Kuo A."/>
            <person name="Kohler A."/>
            <person name="Murat C."/>
            <person name="Tang N."/>
            <person name="Roy S."/>
            <person name="Loubradou J."/>
            <person name="Henrissat B."/>
            <person name="Grigoriev I.V."/>
            <person name="Corradi N."/>
            <person name="Roux C."/>
            <person name="Martin F.M."/>
        </authorList>
    </citation>
    <scope>NUCLEOTIDE SEQUENCE [LARGE SCALE GENOMIC DNA]</scope>
    <source>
        <strain evidence="2 3">DAOM 194757</strain>
    </source>
</reference>
<gene>
    <name evidence="2" type="ORF">C2G38_835518</name>
</gene>
<comment type="caution">
    <text evidence="2">The sequence shown here is derived from an EMBL/GenBank/DDBJ whole genome shotgun (WGS) entry which is preliminary data.</text>
</comment>
<sequence length="65" mass="7957">MRVYLDFAERLFFLKLCPFVFLAALFLNYKRRSLMFVTFIRCKFLQYIHVIHLKIFLTMIMKGSL</sequence>
<keyword evidence="1" id="KW-0472">Membrane</keyword>
<keyword evidence="1" id="KW-0812">Transmembrane</keyword>
<organism evidence="2 3">
    <name type="scientific">Gigaspora rosea</name>
    <dbReference type="NCBI Taxonomy" id="44941"/>
    <lineage>
        <taxon>Eukaryota</taxon>
        <taxon>Fungi</taxon>
        <taxon>Fungi incertae sedis</taxon>
        <taxon>Mucoromycota</taxon>
        <taxon>Glomeromycotina</taxon>
        <taxon>Glomeromycetes</taxon>
        <taxon>Diversisporales</taxon>
        <taxon>Gigasporaceae</taxon>
        <taxon>Gigaspora</taxon>
    </lineage>
</organism>
<feature type="transmembrane region" description="Helical" evidence="1">
    <location>
        <begin position="12"/>
        <end position="29"/>
    </location>
</feature>